<evidence type="ECO:0000313" key="6">
    <source>
        <dbReference type="Proteomes" id="UP001341840"/>
    </source>
</evidence>
<evidence type="ECO:0000256" key="1">
    <source>
        <dbReference type="ARBA" id="ARBA00004370"/>
    </source>
</evidence>
<evidence type="ECO:0000256" key="3">
    <source>
        <dbReference type="ARBA" id="ARBA00022989"/>
    </source>
</evidence>
<reference evidence="5 6" key="1">
    <citation type="journal article" date="2023" name="Plants (Basel)">
        <title>Bridging the Gap: Combining Genomics and Transcriptomics Approaches to Understand Stylosanthes scabra, an Orphan Legume from the Brazilian Caatinga.</title>
        <authorList>
            <person name="Ferreira-Neto J.R.C."/>
            <person name="da Silva M.D."/>
            <person name="Binneck E."/>
            <person name="de Melo N.F."/>
            <person name="da Silva R.H."/>
            <person name="de Melo A.L.T.M."/>
            <person name="Pandolfi V."/>
            <person name="Bustamante F.O."/>
            <person name="Brasileiro-Vidal A.C."/>
            <person name="Benko-Iseppon A.M."/>
        </authorList>
    </citation>
    <scope>NUCLEOTIDE SEQUENCE [LARGE SCALE GENOMIC DNA]</scope>
    <source>
        <tissue evidence="5">Leaves</tissue>
    </source>
</reference>
<feature type="non-terminal residue" evidence="5">
    <location>
        <position position="54"/>
    </location>
</feature>
<dbReference type="Pfam" id="PF00083">
    <property type="entry name" value="Sugar_tr"/>
    <property type="match status" value="1"/>
</dbReference>
<protein>
    <submittedName>
        <fullName evidence="5">Uncharacterized protein</fullName>
    </submittedName>
</protein>
<name>A0ABU6ZF31_9FABA</name>
<dbReference type="Gene3D" id="1.20.1250.20">
    <property type="entry name" value="MFS general substrate transporter like domains"/>
    <property type="match status" value="1"/>
</dbReference>
<proteinExistence type="predicted"/>
<keyword evidence="2" id="KW-0812">Transmembrane</keyword>
<gene>
    <name evidence="5" type="ORF">PIB30_045659</name>
</gene>
<keyword evidence="4" id="KW-0472">Membrane</keyword>
<dbReference type="InterPro" id="IPR036259">
    <property type="entry name" value="MFS_trans_sf"/>
</dbReference>
<evidence type="ECO:0000256" key="4">
    <source>
        <dbReference type="ARBA" id="ARBA00023136"/>
    </source>
</evidence>
<comment type="caution">
    <text evidence="5">The sequence shown here is derived from an EMBL/GenBank/DDBJ whole genome shotgun (WGS) entry which is preliminary data.</text>
</comment>
<dbReference type="EMBL" id="JASCZI010272140">
    <property type="protein sequence ID" value="MED6220532.1"/>
    <property type="molecule type" value="Genomic_DNA"/>
</dbReference>
<comment type="subcellular location">
    <subcellularLocation>
        <location evidence="1">Membrane</location>
    </subcellularLocation>
</comment>
<evidence type="ECO:0000313" key="5">
    <source>
        <dbReference type="EMBL" id="MED6220532.1"/>
    </source>
</evidence>
<evidence type="ECO:0000256" key="2">
    <source>
        <dbReference type="ARBA" id="ARBA00022692"/>
    </source>
</evidence>
<keyword evidence="6" id="KW-1185">Reference proteome</keyword>
<sequence>MSVIGAIFLHDSPSSLIHRGKNEKAKQELINIRGTSIVDEEFNDLVKANDSSKT</sequence>
<organism evidence="5 6">
    <name type="scientific">Stylosanthes scabra</name>
    <dbReference type="NCBI Taxonomy" id="79078"/>
    <lineage>
        <taxon>Eukaryota</taxon>
        <taxon>Viridiplantae</taxon>
        <taxon>Streptophyta</taxon>
        <taxon>Embryophyta</taxon>
        <taxon>Tracheophyta</taxon>
        <taxon>Spermatophyta</taxon>
        <taxon>Magnoliopsida</taxon>
        <taxon>eudicotyledons</taxon>
        <taxon>Gunneridae</taxon>
        <taxon>Pentapetalae</taxon>
        <taxon>rosids</taxon>
        <taxon>fabids</taxon>
        <taxon>Fabales</taxon>
        <taxon>Fabaceae</taxon>
        <taxon>Papilionoideae</taxon>
        <taxon>50 kb inversion clade</taxon>
        <taxon>dalbergioids sensu lato</taxon>
        <taxon>Dalbergieae</taxon>
        <taxon>Pterocarpus clade</taxon>
        <taxon>Stylosanthes</taxon>
    </lineage>
</organism>
<keyword evidence="3" id="KW-1133">Transmembrane helix</keyword>
<accession>A0ABU6ZF31</accession>
<dbReference type="InterPro" id="IPR005828">
    <property type="entry name" value="MFS_sugar_transport-like"/>
</dbReference>
<dbReference type="Proteomes" id="UP001341840">
    <property type="component" value="Unassembled WGS sequence"/>
</dbReference>